<evidence type="ECO:0000313" key="2">
    <source>
        <dbReference type="Proteomes" id="UP000886501"/>
    </source>
</evidence>
<gene>
    <name evidence="1" type="ORF">BDM02DRAFT_1007415</name>
</gene>
<name>A0ACB6ZNI6_THEGA</name>
<protein>
    <submittedName>
        <fullName evidence="1">Uncharacterized protein</fullName>
    </submittedName>
</protein>
<comment type="caution">
    <text evidence="1">The sequence shown here is derived from an EMBL/GenBank/DDBJ whole genome shotgun (WGS) entry which is preliminary data.</text>
</comment>
<reference evidence="1" key="1">
    <citation type="submission" date="2019-10" db="EMBL/GenBank/DDBJ databases">
        <authorList>
            <consortium name="DOE Joint Genome Institute"/>
            <person name="Kuo A."/>
            <person name="Miyauchi S."/>
            <person name="Kiss E."/>
            <person name="Drula E."/>
            <person name="Kohler A."/>
            <person name="Sanchez-Garcia M."/>
            <person name="Andreopoulos B."/>
            <person name="Barry K.W."/>
            <person name="Bonito G."/>
            <person name="Buee M."/>
            <person name="Carver A."/>
            <person name="Chen C."/>
            <person name="Cichocki N."/>
            <person name="Clum A."/>
            <person name="Culley D."/>
            <person name="Crous P.W."/>
            <person name="Fauchery L."/>
            <person name="Girlanda M."/>
            <person name="Hayes R."/>
            <person name="Keri Z."/>
            <person name="Labutti K."/>
            <person name="Lipzen A."/>
            <person name="Lombard V."/>
            <person name="Magnuson J."/>
            <person name="Maillard F."/>
            <person name="Morin E."/>
            <person name="Murat C."/>
            <person name="Nolan M."/>
            <person name="Ohm R."/>
            <person name="Pangilinan J."/>
            <person name="Pereira M."/>
            <person name="Perotto S."/>
            <person name="Peter M."/>
            <person name="Riley R."/>
            <person name="Sitrit Y."/>
            <person name="Stielow B."/>
            <person name="Szollosi G."/>
            <person name="Zifcakova L."/>
            <person name="Stursova M."/>
            <person name="Spatafora J.W."/>
            <person name="Tedersoo L."/>
            <person name="Vaario L.-M."/>
            <person name="Yamada A."/>
            <person name="Yan M."/>
            <person name="Wang P."/>
            <person name="Xu J."/>
            <person name="Bruns T."/>
            <person name="Baldrian P."/>
            <person name="Vilgalys R."/>
            <person name="Henrissat B."/>
            <person name="Grigoriev I.V."/>
            <person name="Hibbett D."/>
            <person name="Nagy L.G."/>
            <person name="Martin F.M."/>
        </authorList>
    </citation>
    <scope>NUCLEOTIDE SEQUENCE</scope>
    <source>
        <strain evidence="1">P2</strain>
    </source>
</reference>
<accession>A0ACB6ZNI6</accession>
<evidence type="ECO:0000313" key="1">
    <source>
        <dbReference type="EMBL" id="KAF9650970.1"/>
    </source>
</evidence>
<keyword evidence="2" id="KW-1185">Reference proteome</keyword>
<dbReference type="EMBL" id="MU117979">
    <property type="protein sequence ID" value="KAF9650970.1"/>
    <property type="molecule type" value="Genomic_DNA"/>
</dbReference>
<proteinExistence type="predicted"/>
<reference evidence="1" key="2">
    <citation type="journal article" date="2020" name="Nat. Commun.">
        <title>Large-scale genome sequencing of mycorrhizal fungi provides insights into the early evolution of symbiotic traits.</title>
        <authorList>
            <person name="Miyauchi S."/>
            <person name="Kiss E."/>
            <person name="Kuo A."/>
            <person name="Drula E."/>
            <person name="Kohler A."/>
            <person name="Sanchez-Garcia M."/>
            <person name="Morin E."/>
            <person name="Andreopoulos B."/>
            <person name="Barry K.W."/>
            <person name="Bonito G."/>
            <person name="Buee M."/>
            <person name="Carver A."/>
            <person name="Chen C."/>
            <person name="Cichocki N."/>
            <person name="Clum A."/>
            <person name="Culley D."/>
            <person name="Crous P.W."/>
            <person name="Fauchery L."/>
            <person name="Girlanda M."/>
            <person name="Hayes R.D."/>
            <person name="Keri Z."/>
            <person name="LaButti K."/>
            <person name="Lipzen A."/>
            <person name="Lombard V."/>
            <person name="Magnuson J."/>
            <person name="Maillard F."/>
            <person name="Murat C."/>
            <person name="Nolan M."/>
            <person name="Ohm R.A."/>
            <person name="Pangilinan J."/>
            <person name="Pereira M.F."/>
            <person name="Perotto S."/>
            <person name="Peter M."/>
            <person name="Pfister S."/>
            <person name="Riley R."/>
            <person name="Sitrit Y."/>
            <person name="Stielow J.B."/>
            <person name="Szollosi G."/>
            <person name="Zifcakova L."/>
            <person name="Stursova M."/>
            <person name="Spatafora J.W."/>
            <person name="Tedersoo L."/>
            <person name="Vaario L.M."/>
            <person name="Yamada A."/>
            <person name="Yan M."/>
            <person name="Wang P."/>
            <person name="Xu J."/>
            <person name="Bruns T."/>
            <person name="Baldrian P."/>
            <person name="Vilgalys R."/>
            <person name="Dunand C."/>
            <person name="Henrissat B."/>
            <person name="Grigoriev I.V."/>
            <person name="Hibbett D."/>
            <person name="Nagy L.G."/>
            <person name="Martin F.M."/>
        </authorList>
    </citation>
    <scope>NUCLEOTIDE SEQUENCE</scope>
    <source>
        <strain evidence="1">P2</strain>
    </source>
</reference>
<dbReference type="Proteomes" id="UP000886501">
    <property type="component" value="Unassembled WGS sequence"/>
</dbReference>
<organism evidence="1 2">
    <name type="scientific">Thelephora ganbajun</name>
    <name type="common">Ganba fungus</name>
    <dbReference type="NCBI Taxonomy" id="370292"/>
    <lineage>
        <taxon>Eukaryota</taxon>
        <taxon>Fungi</taxon>
        <taxon>Dikarya</taxon>
        <taxon>Basidiomycota</taxon>
        <taxon>Agaricomycotina</taxon>
        <taxon>Agaricomycetes</taxon>
        <taxon>Thelephorales</taxon>
        <taxon>Thelephoraceae</taxon>
        <taxon>Thelephora</taxon>
    </lineage>
</organism>
<sequence>MSDGPDTRFDTAFLTLPPFSFTGPIPPFSTRDDDSDPLPTLMETPDFPPSMSSLDSASFDTSLPPTLTQTDDPAMTVVFPSSTGTLDTSTPMPGDPTSLPPTLTNTPPPATLQTDISSVFIPNSFSDSSITIDPSSSFSLSSPSPTSDPLSKSFSNSLTFTSTFSGDSLSTFSSTSLGSSFTTGLSSVSGSSFTTSDSSLTTSSHSPTPSTSSTTSSEFISSTIPFSNTFSSTSFPPPVTTTTFPTFGNGSGNPTQSRTSSGRAGLIVAVTTGAIAFAIVVALLAILCRKRYLKRVRQRTTLDPFLDLDGEMVAVSQPLIIGDGPGGAVYSDPFTDDPRARTQSRSLSHTAGPGSVTKESNSSSQAVVSFNPTPSPDIRGGLAAEYYNQRQPTDQPLPPGPPPQGYAPGIARSRSPQPWPQVQTRFSPEFPVPRQSSPPFDAGAIAYLRYVDQTTDRSPPSPGVYLPGNVEDHRLTSAFSVATELSPQYSAHLPPSSIDEMWRSSPDPIKASSSYRPSIDRRQSVTPSVRGRVYEPGDNAPAVSPTQGPRRGPTSPGSDLSSPYAVRPGDFGSRPSPILEALETLSHSQQGSNDSWTWISNRSGDTLMSLPVVTAAERVRITPMAASLTSSTYTTSPGLSSGSYHGESPPPTAFTDNLPRLPPFPDNPLQLPPELQVQPLSLGKKRSVQGPN</sequence>